<feature type="compositionally biased region" description="Polar residues" evidence="4">
    <location>
        <begin position="285"/>
        <end position="295"/>
    </location>
</feature>
<feature type="region of interest" description="Disordered" evidence="4">
    <location>
        <begin position="258"/>
        <end position="295"/>
    </location>
</feature>
<feature type="transmembrane region" description="Helical" evidence="5">
    <location>
        <begin position="93"/>
        <end position="115"/>
    </location>
</feature>
<sequence>MFLLDKLQHFPQKYTDIYVACDLQINHFILFFFLKLCDIQWKFKGLLKSHYTFLFYYSFFLSFFLSFLPFLPFSFFSSFFFLFSSFFFPSFLFFLFLLLLFFPSFSCLLATLYWINEYTSSLGLGVFHSGVEIYGSEYAYGGHPFPVSGIFDMAPKEAKELGEQFKFKESIVIGITDFNRMDIRKIVDELGKEFRGDHYHLLTKNCNHFSSILTQTLCGKPVPSWVNRLAYMSSCIPFLERAIPKEWLTPVALQNALQDPSREDLEEEDSESAAAASADMVVANLPSNRQPPRWQ</sequence>
<comment type="similarity">
    <text evidence="1">Belongs to the DeSI family.</text>
</comment>
<protein>
    <submittedName>
        <fullName evidence="7">DESI2</fullName>
        <ecNumber evidence="7">3.4.19.12</ecNumber>
    </submittedName>
</protein>
<dbReference type="GO" id="GO:0006508">
    <property type="term" value="P:proteolysis"/>
    <property type="evidence" value="ECO:0007669"/>
    <property type="project" value="UniProtKB-KW"/>
</dbReference>
<proteinExistence type="inferred from homology"/>
<dbReference type="Proteomes" id="UP000597762">
    <property type="component" value="Unassembled WGS sequence"/>
</dbReference>
<dbReference type="EMBL" id="CAHIKZ030003514">
    <property type="protein sequence ID" value="CAE1301184.1"/>
    <property type="molecule type" value="Genomic_DNA"/>
</dbReference>
<evidence type="ECO:0000256" key="5">
    <source>
        <dbReference type="SAM" id="Phobius"/>
    </source>
</evidence>
<evidence type="ECO:0000256" key="1">
    <source>
        <dbReference type="ARBA" id="ARBA00008140"/>
    </source>
</evidence>
<dbReference type="GO" id="GO:0016579">
    <property type="term" value="P:protein deubiquitination"/>
    <property type="evidence" value="ECO:0007669"/>
    <property type="project" value="TreeGrafter"/>
</dbReference>
<dbReference type="InterPro" id="IPR008580">
    <property type="entry name" value="PPPDE_dom"/>
</dbReference>
<dbReference type="EC" id="3.4.19.12" evidence="7"/>
<feature type="domain" description="PPPDE" evidence="6">
    <location>
        <begin position="106"/>
        <end position="247"/>
    </location>
</feature>
<feature type="transmembrane region" description="Helical" evidence="5">
    <location>
        <begin position="54"/>
        <end position="87"/>
    </location>
</feature>
<keyword evidence="5" id="KW-0812">Transmembrane</keyword>
<gene>
    <name evidence="7" type="ORF">SPHA_54245</name>
</gene>
<keyword evidence="2" id="KW-0645">Protease</keyword>
<dbReference type="Gene3D" id="3.90.1720.30">
    <property type="entry name" value="PPPDE domains"/>
    <property type="match status" value="1"/>
</dbReference>
<dbReference type="AlphaFoldDB" id="A0A812DHI6"/>
<dbReference type="Pfam" id="PF05903">
    <property type="entry name" value="Peptidase_C97"/>
    <property type="match status" value="1"/>
</dbReference>
<dbReference type="SMART" id="SM01179">
    <property type="entry name" value="DUF862"/>
    <property type="match status" value="1"/>
</dbReference>
<keyword evidence="5" id="KW-0472">Membrane</keyword>
<evidence type="ECO:0000313" key="7">
    <source>
        <dbReference type="EMBL" id="CAE1301184.1"/>
    </source>
</evidence>
<dbReference type="PANTHER" id="PTHR12378">
    <property type="entry name" value="DESUMOYLATING ISOPEPTIDASE"/>
    <property type="match status" value="1"/>
</dbReference>
<evidence type="ECO:0000259" key="6">
    <source>
        <dbReference type="PROSITE" id="PS51858"/>
    </source>
</evidence>
<organism evidence="7 8">
    <name type="scientific">Acanthosepion pharaonis</name>
    <name type="common">Pharaoh cuttlefish</name>
    <name type="synonym">Sepia pharaonis</name>
    <dbReference type="NCBI Taxonomy" id="158019"/>
    <lineage>
        <taxon>Eukaryota</taxon>
        <taxon>Metazoa</taxon>
        <taxon>Spiralia</taxon>
        <taxon>Lophotrochozoa</taxon>
        <taxon>Mollusca</taxon>
        <taxon>Cephalopoda</taxon>
        <taxon>Coleoidea</taxon>
        <taxon>Decapodiformes</taxon>
        <taxon>Sepiida</taxon>
        <taxon>Sepiina</taxon>
        <taxon>Sepiidae</taxon>
        <taxon>Acanthosepion</taxon>
    </lineage>
</organism>
<dbReference type="PANTHER" id="PTHR12378:SF80">
    <property type="entry name" value="IP06716P-RELATED"/>
    <property type="match status" value="1"/>
</dbReference>
<dbReference type="OrthoDB" id="412286at2759"/>
<keyword evidence="8" id="KW-1185">Reference proteome</keyword>
<feature type="transmembrane region" description="Helical" evidence="5">
    <location>
        <begin position="17"/>
        <end position="34"/>
    </location>
</feature>
<keyword evidence="5" id="KW-1133">Transmembrane helix</keyword>
<name>A0A812DHI6_ACAPH</name>
<evidence type="ECO:0000313" key="8">
    <source>
        <dbReference type="Proteomes" id="UP000597762"/>
    </source>
</evidence>
<evidence type="ECO:0000256" key="3">
    <source>
        <dbReference type="ARBA" id="ARBA00022801"/>
    </source>
</evidence>
<dbReference type="GO" id="GO:0004843">
    <property type="term" value="F:cysteine-type deubiquitinase activity"/>
    <property type="evidence" value="ECO:0007669"/>
    <property type="project" value="UniProtKB-EC"/>
</dbReference>
<comment type="caution">
    <text evidence="7">The sequence shown here is derived from an EMBL/GenBank/DDBJ whole genome shotgun (WGS) entry which is preliminary data.</text>
</comment>
<evidence type="ECO:0000256" key="4">
    <source>
        <dbReference type="SAM" id="MobiDB-lite"/>
    </source>
</evidence>
<dbReference type="PROSITE" id="PS51858">
    <property type="entry name" value="PPPDE"/>
    <property type="match status" value="1"/>
</dbReference>
<evidence type="ECO:0000256" key="2">
    <source>
        <dbReference type="ARBA" id="ARBA00022670"/>
    </source>
</evidence>
<reference evidence="7" key="1">
    <citation type="submission" date="2021-01" db="EMBL/GenBank/DDBJ databases">
        <authorList>
            <person name="Li R."/>
            <person name="Bekaert M."/>
        </authorList>
    </citation>
    <scope>NUCLEOTIDE SEQUENCE</scope>
    <source>
        <strain evidence="7">Farmed</strain>
    </source>
</reference>
<accession>A0A812DHI6</accession>
<keyword evidence="3 7" id="KW-0378">Hydrolase</keyword>
<dbReference type="InterPro" id="IPR042266">
    <property type="entry name" value="PPPDE_sf"/>
</dbReference>